<evidence type="ECO:0000313" key="5">
    <source>
        <dbReference type="Proteomes" id="UP000324091"/>
    </source>
</evidence>
<dbReference type="GO" id="GO:0008270">
    <property type="term" value="F:zinc ion binding"/>
    <property type="evidence" value="ECO:0007669"/>
    <property type="project" value="UniProtKB-KW"/>
</dbReference>
<dbReference type="SUPFAM" id="SSF57756">
    <property type="entry name" value="Retrovirus zinc finger-like domains"/>
    <property type="match status" value="1"/>
</dbReference>
<feature type="region of interest" description="Disordered" evidence="2">
    <location>
        <begin position="630"/>
        <end position="656"/>
    </location>
</feature>
<feature type="region of interest" description="Disordered" evidence="2">
    <location>
        <begin position="531"/>
        <end position="572"/>
    </location>
</feature>
<dbReference type="Pfam" id="PF00098">
    <property type="entry name" value="zf-CCHC"/>
    <property type="match status" value="1"/>
</dbReference>
<protein>
    <submittedName>
        <fullName evidence="4">Transposon TX1 uncharacterized 82 kDa protein ORF 1</fullName>
    </submittedName>
</protein>
<feature type="compositionally biased region" description="Gly residues" evidence="2">
    <location>
        <begin position="549"/>
        <end position="572"/>
    </location>
</feature>
<evidence type="ECO:0000256" key="1">
    <source>
        <dbReference type="PROSITE-ProRule" id="PRU00047"/>
    </source>
</evidence>
<feature type="domain" description="CCHC-type" evidence="3">
    <location>
        <begin position="176"/>
        <end position="192"/>
    </location>
</feature>
<keyword evidence="5" id="KW-1185">Reference proteome</keyword>
<proteinExistence type="predicted"/>
<keyword evidence="1" id="KW-0862">Zinc</keyword>
<dbReference type="SMART" id="SM00343">
    <property type="entry name" value="ZnF_C2HC"/>
    <property type="match status" value="2"/>
</dbReference>
<feature type="region of interest" description="Disordered" evidence="2">
    <location>
        <begin position="665"/>
        <end position="684"/>
    </location>
</feature>
<name>A0A5C6PFQ8_9TELE</name>
<keyword evidence="1" id="KW-0479">Metal-binding</keyword>
<evidence type="ECO:0000313" key="4">
    <source>
        <dbReference type="EMBL" id="TWW77611.1"/>
    </source>
</evidence>
<dbReference type="Gene3D" id="4.10.60.10">
    <property type="entry name" value="Zinc finger, CCHC-type"/>
    <property type="match status" value="1"/>
</dbReference>
<evidence type="ECO:0000259" key="3">
    <source>
        <dbReference type="PROSITE" id="PS50158"/>
    </source>
</evidence>
<keyword evidence="1" id="KW-0863">Zinc-finger</keyword>
<feature type="region of interest" description="Disordered" evidence="2">
    <location>
        <begin position="191"/>
        <end position="296"/>
    </location>
</feature>
<comment type="caution">
    <text evidence="4">The sequence shown here is derived from an EMBL/GenBank/DDBJ whole genome shotgun (WGS) entry which is preliminary data.</text>
</comment>
<dbReference type="InterPro" id="IPR036875">
    <property type="entry name" value="Znf_CCHC_sf"/>
</dbReference>
<dbReference type="InterPro" id="IPR001878">
    <property type="entry name" value="Znf_CCHC"/>
</dbReference>
<feature type="compositionally biased region" description="Basic and acidic residues" evidence="2">
    <location>
        <begin position="241"/>
        <end position="266"/>
    </location>
</feature>
<reference evidence="4 5" key="1">
    <citation type="submission" date="2019-04" db="EMBL/GenBank/DDBJ databases">
        <title>Chromosome genome assembly for Takifugu flavidus.</title>
        <authorList>
            <person name="Xiao S."/>
        </authorList>
    </citation>
    <scope>NUCLEOTIDE SEQUENCE [LARGE SCALE GENOMIC DNA]</scope>
    <source>
        <strain evidence="4">HTHZ2018</strain>
        <tissue evidence="4">Muscle</tissue>
    </source>
</reference>
<accession>A0A5C6PFQ8</accession>
<evidence type="ECO:0000256" key="2">
    <source>
        <dbReference type="SAM" id="MobiDB-lite"/>
    </source>
</evidence>
<organism evidence="4 5">
    <name type="scientific">Takifugu flavidus</name>
    <name type="common">sansaifugu</name>
    <dbReference type="NCBI Taxonomy" id="433684"/>
    <lineage>
        <taxon>Eukaryota</taxon>
        <taxon>Metazoa</taxon>
        <taxon>Chordata</taxon>
        <taxon>Craniata</taxon>
        <taxon>Vertebrata</taxon>
        <taxon>Euteleostomi</taxon>
        <taxon>Actinopterygii</taxon>
        <taxon>Neopterygii</taxon>
        <taxon>Teleostei</taxon>
        <taxon>Neoteleostei</taxon>
        <taxon>Acanthomorphata</taxon>
        <taxon>Eupercaria</taxon>
        <taxon>Tetraodontiformes</taxon>
        <taxon>Tetradontoidea</taxon>
        <taxon>Tetraodontidae</taxon>
        <taxon>Takifugu</taxon>
    </lineage>
</organism>
<dbReference type="PROSITE" id="PS50158">
    <property type="entry name" value="ZF_CCHC"/>
    <property type="match status" value="2"/>
</dbReference>
<feature type="domain" description="CCHC-type" evidence="3">
    <location>
        <begin position="513"/>
        <end position="528"/>
    </location>
</feature>
<dbReference type="EMBL" id="RHFK02000004">
    <property type="protein sequence ID" value="TWW77611.1"/>
    <property type="molecule type" value="Genomic_DNA"/>
</dbReference>
<dbReference type="Proteomes" id="UP000324091">
    <property type="component" value="Chromosome 12"/>
</dbReference>
<dbReference type="AlphaFoldDB" id="A0A5C6PFQ8"/>
<gene>
    <name evidence="4" type="ORF">D4764_12G0010010</name>
</gene>
<sequence>MAAVPGASELEKLTRGHGVKLSPPDGVSVEECALAVGDIVRHGSVKSASRMNKMVVVFVGNTDKADQLVAAGVAIKGEHTPVFPLSNPAKKVMVSNVPPFFKNDTLLRELGRHGRIVSPMRLIPLGTKSPLLSHVVSFRRQVLMILNNNEEELKLALRFRVDDFDYTVFVTTDSQKCFSCGEEGHLVRSCPNGAEARRPADPPVSAAARAHDEDREAAQTTRGDTGPTAEVEEPAGPQGDHPGDHPGDHRDLQNKRPTGEMVERTGPRPAETVQDMEGVGVEESSLSVPMKRKSKDTNVNIDKEASAHSDDVKVEERPGYHLDKIKWFLRVTKGQRSVQVEDHFPDLQLFHDHSRFAAGWASSGTVEEVLLAVGDQVGHANLSYASRMNRGVVVFVKEEQLVAELVGRGVTVNGAYLQVSPLAAPSTRVTVSGVPPFVTNEALEQELQRFGKFASGLRTVGLGCRSNKLKHVLSLRRQCFMFLTCPSQTLDVSFRVRHGEGHYMVYASSGSMRCFECGDVGHKRVACPHRPANEGARTSAGSSRVAPPSGGGGEGAADAGGGPSGQVEEQGGGECVAAVRAGSEGAAEEVQMAGKAQAGATEEVEMGATEEVEMGATEEVKMGVNVQTGAAEEEQPGAEGVSGDQGQAAGEQLPDQPAEMLSVDEGREEVMESDSDSDCGSVADSQSLTGDLYTLEDVTSFLDETFGQSVKAADFFPDPEKFLKSALMLQRAVGVDLLDERKRFRLKKHMTATRKMLKQKGRKKAKTC</sequence>
<dbReference type="GO" id="GO:0003676">
    <property type="term" value="F:nucleic acid binding"/>
    <property type="evidence" value="ECO:0007669"/>
    <property type="project" value="InterPro"/>
</dbReference>